<dbReference type="PANTHER" id="PTHR11439:SF489">
    <property type="entry name" value="RNA-DIRECTED DNA POLYMERASE"/>
    <property type="match status" value="1"/>
</dbReference>
<protein>
    <submittedName>
        <fullName evidence="2">Uncharacterized protein LOC109126329</fullName>
    </submittedName>
</protein>
<dbReference type="Proteomes" id="UP000694864">
    <property type="component" value="Chromosome 9"/>
</dbReference>
<dbReference type="GeneID" id="109126329"/>
<dbReference type="RefSeq" id="XP_019085373.1">
    <property type="nucleotide sequence ID" value="XM_019229828.1"/>
</dbReference>
<reference evidence="2" key="2">
    <citation type="submission" date="2025-08" db="UniProtKB">
        <authorList>
            <consortium name="RefSeq"/>
        </authorList>
    </citation>
    <scope>IDENTIFICATION</scope>
    <source>
        <tissue evidence="2">Leaf</tissue>
    </source>
</reference>
<gene>
    <name evidence="2" type="primary">LOC109126329</name>
</gene>
<name>A0ABM1QF35_CAMSA</name>
<keyword evidence="1" id="KW-1185">Reference proteome</keyword>
<evidence type="ECO:0000313" key="1">
    <source>
        <dbReference type="Proteomes" id="UP000694864"/>
    </source>
</evidence>
<reference evidence="1" key="1">
    <citation type="journal article" date="2014" name="Nat. Commun.">
        <title>The emerging biofuel crop Camelina sativa retains a highly undifferentiated hexaploid genome structure.</title>
        <authorList>
            <person name="Kagale S."/>
            <person name="Koh C."/>
            <person name="Nixon J."/>
            <person name="Bollina V."/>
            <person name="Clarke W.E."/>
            <person name="Tuteja R."/>
            <person name="Spillane C."/>
            <person name="Robinson S.J."/>
            <person name="Links M.G."/>
            <person name="Clarke C."/>
            <person name="Higgins E.E."/>
            <person name="Huebert T."/>
            <person name="Sharpe A.G."/>
            <person name="Parkin I.A."/>
        </authorList>
    </citation>
    <scope>NUCLEOTIDE SEQUENCE [LARGE SCALE GENOMIC DNA]</scope>
    <source>
        <strain evidence="1">cv. DH55</strain>
    </source>
</reference>
<sequence>MASSPNITLESGSPLPDPKESRVVIKSLQYLSFTPPDIAFAVNKLSQFMHQLTDKNWQAAKHVLRYLAGMRSHGIFLKADDPLTIHAFSDADWGRDKNTYTSSNACIIYFGGRPISWSSKKQ</sequence>
<organism evidence="1 2">
    <name type="scientific">Camelina sativa</name>
    <name type="common">False flax</name>
    <name type="synonym">Myagrum sativum</name>
    <dbReference type="NCBI Taxonomy" id="90675"/>
    <lineage>
        <taxon>Eukaryota</taxon>
        <taxon>Viridiplantae</taxon>
        <taxon>Streptophyta</taxon>
        <taxon>Embryophyta</taxon>
        <taxon>Tracheophyta</taxon>
        <taxon>Spermatophyta</taxon>
        <taxon>Magnoliopsida</taxon>
        <taxon>eudicotyledons</taxon>
        <taxon>Gunneridae</taxon>
        <taxon>Pentapetalae</taxon>
        <taxon>rosids</taxon>
        <taxon>malvids</taxon>
        <taxon>Brassicales</taxon>
        <taxon>Brassicaceae</taxon>
        <taxon>Camelineae</taxon>
        <taxon>Camelina</taxon>
    </lineage>
</organism>
<dbReference type="PANTHER" id="PTHR11439">
    <property type="entry name" value="GAG-POL-RELATED RETROTRANSPOSON"/>
    <property type="match status" value="1"/>
</dbReference>
<proteinExistence type="predicted"/>
<accession>A0ABM1QF35</accession>
<evidence type="ECO:0000313" key="2">
    <source>
        <dbReference type="RefSeq" id="XP_019085373.1"/>
    </source>
</evidence>